<dbReference type="STRING" id="68895.RR42_s3442"/>
<evidence type="ECO:0000313" key="1">
    <source>
        <dbReference type="EMBL" id="AJG25018.1"/>
    </source>
</evidence>
<sequence>MDRQTKPLTELKRLLNDCLHAQLGCQGCQLHAVCVHRPDHTGCNWSAEVDFPGTSEEEAIRSLPLARRVVVMVRERFNVERMNMGEPGLSLA</sequence>
<dbReference type="AlphaFoldDB" id="A0A0C4YPP2"/>
<dbReference type="Proteomes" id="UP000031843">
    <property type="component" value="Chromosome secondary"/>
</dbReference>
<accession>A0A0C4YPP2</accession>
<protein>
    <submittedName>
        <fullName evidence="1">Uncharacterized protein</fullName>
    </submittedName>
</protein>
<keyword evidence="2" id="KW-1185">Reference proteome</keyword>
<proteinExistence type="predicted"/>
<name>A0A0C4YPP2_9BURK</name>
<dbReference type="KEGG" id="cbw:RR42_s3442"/>
<gene>
    <name evidence="1" type="ORF">RR42_s3442</name>
</gene>
<evidence type="ECO:0000313" key="2">
    <source>
        <dbReference type="Proteomes" id="UP000031843"/>
    </source>
</evidence>
<dbReference type="EMBL" id="CP010537">
    <property type="protein sequence ID" value="AJG25018.1"/>
    <property type="molecule type" value="Genomic_DNA"/>
</dbReference>
<organism evidence="1 2">
    <name type="scientific">Cupriavidus basilensis</name>
    <dbReference type="NCBI Taxonomy" id="68895"/>
    <lineage>
        <taxon>Bacteria</taxon>
        <taxon>Pseudomonadati</taxon>
        <taxon>Pseudomonadota</taxon>
        <taxon>Betaproteobacteria</taxon>
        <taxon>Burkholderiales</taxon>
        <taxon>Burkholderiaceae</taxon>
        <taxon>Cupriavidus</taxon>
    </lineage>
</organism>
<reference evidence="1 2" key="1">
    <citation type="journal article" date="2015" name="Genome Announc.">
        <title>Complete Genome Sequence of Cupriavidus basilensis 4G11, Isolated from the Oak Ridge Field Research Center Site.</title>
        <authorList>
            <person name="Ray J."/>
            <person name="Waters R.J."/>
            <person name="Skerker J.M."/>
            <person name="Kuehl J.V."/>
            <person name="Price M.N."/>
            <person name="Huang J."/>
            <person name="Chakraborty R."/>
            <person name="Arkin A.P."/>
            <person name="Deutschbauer A."/>
        </authorList>
    </citation>
    <scope>NUCLEOTIDE SEQUENCE [LARGE SCALE GENOMIC DNA]</scope>
    <source>
        <strain evidence="1">4G11</strain>
    </source>
</reference>
<dbReference type="RefSeq" id="WP_043357431.1">
    <property type="nucleotide sequence ID" value="NZ_CP010537.1"/>
</dbReference>
<dbReference type="OrthoDB" id="8965935at2"/>